<proteinExistence type="predicted"/>
<name>A0A5C5G4J5_9BASI</name>
<evidence type="ECO:0008006" key="5">
    <source>
        <dbReference type="Google" id="ProtNLM"/>
    </source>
</evidence>
<reference evidence="3 4" key="1">
    <citation type="submission" date="2019-03" db="EMBL/GenBank/DDBJ databases">
        <title>Rhodosporidium diobovatum UCD-FST 08-225 genome sequencing, assembly, and annotation.</title>
        <authorList>
            <person name="Fakankun I.U."/>
            <person name="Fristensky B."/>
            <person name="Levin D.B."/>
        </authorList>
    </citation>
    <scope>NUCLEOTIDE SEQUENCE [LARGE SCALE GENOMIC DNA]</scope>
    <source>
        <strain evidence="3 4">UCD-FST 08-225</strain>
    </source>
</reference>
<keyword evidence="2" id="KW-0732">Signal</keyword>
<evidence type="ECO:0000313" key="3">
    <source>
        <dbReference type="EMBL" id="TNY22831.1"/>
    </source>
</evidence>
<feature type="chain" id="PRO_5022956022" description="Proteophosphoglycan ppg4" evidence="2">
    <location>
        <begin position="21"/>
        <end position="290"/>
    </location>
</feature>
<sequence>MLAPSQLAMSLALFVGSAHCARVQFAQHRIAPWPAHRGQISALLQRGPRRCRRLCAAARGAPRSTGAYLRPGLVCLEPHWQPPEGAASRRRIRGVGAPAARYADRRCSIKRLWKRHLVKAGNCWACRGTLRVEPARPPGPPIAGELGRTSDGGKEASDSPGTARAPKGSRQARPRRNEIALGAPAGSGGRELPPFGRRSSTGERRETRAELRSLVVRHAYCLSDLVAQRPESLESLSSLLVGSDRRAALQVLPVTRPLSLRPGPRPARSALPPLHLPLPFLVLNPGWFSP</sequence>
<gene>
    <name evidence="3" type="ORF">DMC30DRAFT_100798</name>
</gene>
<feature type="region of interest" description="Disordered" evidence="1">
    <location>
        <begin position="134"/>
        <end position="207"/>
    </location>
</feature>
<accession>A0A5C5G4J5</accession>
<dbReference type="Proteomes" id="UP000311382">
    <property type="component" value="Unassembled WGS sequence"/>
</dbReference>
<evidence type="ECO:0000313" key="4">
    <source>
        <dbReference type="Proteomes" id="UP000311382"/>
    </source>
</evidence>
<evidence type="ECO:0000256" key="1">
    <source>
        <dbReference type="SAM" id="MobiDB-lite"/>
    </source>
</evidence>
<evidence type="ECO:0000256" key="2">
    <source>
        <dbReference type="SAM" id="SignalP"/>
    </source>
</evidence>
<dbReference type="AlphaFoldDB" id="A0A5C5G4J5"/>
<organism evidence="3 4">
    <name type="scientific">Rhodotorula diobovata</name>
    <dbReference type="NCBI Taxonomy" id="5288"/>
    <lineage>
        <taxon>Eukaryota</taxon>
        <taxon>Fungi</taxon>
        <taxon>Dikarya</taxon>
        <taxon>Basidiomycota</taxon>
        <taxon>Pucciniomycotina</taxon>
        <taxon>Microbotryomycetes</taxon>
        <taxon>Sporidiobolales</taxon>
        <taxon>Sporidiobolaceae</taxon>
        <taxon>Rhodotorula</taxon>
    </lineage>
</organism>
<keyword evidence="4" id="KW-1185">Reference proteome</keyword>
<protein>
    <recommendedName>
        <fullName evidence="5">Proteophosphoglycan ppg4</fullName>
    </recommendedName>
</protein>
<comment type="caution">
    <text evidence="3">The sequence shown here is derived from an EMBL/GenBank/DDBJ whole genome shotgun (WGS) entry which is preliminary data.</text>
</comment>
<dbReference type="EMBL" id="SOZI01000019">
    <property type="protein sequence ID" value="TNY22831.1"/>
    <property type="molecule type" value="Genomic_DNA"/>
</dbReference>
<feature type="signal peptide" evidence="2">
    <location>
        <begin position="1"/>
        <end position="20"/>
    </location>
</feature>